<dbReference type="Proteomes" id="UP000828941">
    <property type="component" value="Chromosome 8"/>
</dbReference>
<evidence type="ECO:0000313" key="1">
    <source>
        <dbReference type="EMBL" id="KAI4329177.1"/>
    </source>
</evidence>
<reference evidence="1 2" key="1">
    <citation type="journal article" date="2022" name="DNA Res.">
        <title>Chromosomal-level genome assembly of the orchid tree Bauhinia variegata (Leguminosae; Cercidoideae) supports the allotetraploid origin hypothesis of Bauhinia.</title>
        <authorList>
            <person name="Zhong Y."/>
            <person name="Chen Y."/>
            <person name="Zheng D."/>
            <person name="Pang J."/>
            <person name="Liu Y."/>
            <person name="Luo S."/>
            <person name="Meng S."/>
            <person name="Qian L."/>
            <person name="Wei D."/>
            <person name="Dai S."/>
            <person name="Zhou R."/>
        </authorList>
    </citation>
    <scope>NUCLEOTIDE SEQUENCE [LARGE SCALE GENOMIC DNA]</scope>
    <source>
        <strain evidence="1">BV-YZ2020</strain>
    </source>
</reference>
<dbReference type="EMBL" id="CM039433">
    <property type="protein sequence ID" value="KAI4329177.1"/>
    <property type="molecule type" value="Genomic_DNA"/>
</dbReference>
<keyword evidence="2" id="KW-1185">Reference proteome</keyword>
<gene>
    <name evidence="1" type="ORF">L6164_021469</name>
</gene>
<name>A0ACB9N000_BAUVA</name>
<comment type="caution">
    <text evidence="1">The sequence shown here is derived from an EMBL/GenBank/DDBJ whole genome shotgun (WGS) entry which is preliminary data.</text>
</comment>
<protein>
    <submittedName>
        <fullName evidence="1">Uncharacterized protein</fullName>
    </submittedName>
</protein>
<proteinExistence type="predicted"/>
<sequence>MSVKKSLSLNGSKASSAVGRREKTAKRGRFDRCFSFDEISIEPGKKLKKMDSKKLKDEIKRWAKAVGVYARLVSGRFGNSSQCKNL</sequence>
<evidence type="ECO:0000313" key="2">
    <source>
        <dbReference type="Proteomes" id="UP000828941"/>
    </source>
</evidence>
<organism evidence="1 2">
    <name type="scientific">Bauhinia variegata</name>
    <name type="common">Purple orchid tree</name>
    <name type="synonym">Phanera variegata</name>
    <dbReference type="NCBI Taxonomy" id="167791"/>
    <lineage>
        <taxon>Eukaryota</taxon>
        <taxon>Viridiplantae</taxon>
        <taxon>Streptophyta</taxon>
        <taxon>Embryophyta</taxon>
        <taxon>Tracheophyta</taxon>
        <taxon>Spermatophyta</taxon>
        <taxon>Magnoliopsida</taxon>
        <taxon>eudicotyledons</taxon>
        <taxon>Gunneridae</taxon>
        <taxon>Pentapetalae</taxon>
        <taxon>rosids</taxon>
        <taxon>fabids</taxon>
        <taxon>Fabales</taxon>
        <taxon>Fabaceae</taxon>
        <taxon>Cercidoideae</taxon>
        <taxon>Cercideae</taxon>
        <taxon>Bauhiniinae</taxon>
        <taxon>Bauhinia</taxon>
    </lineage>
</organism>
<accession>A0ACB9N000</accession>